<protein>
    <submittedName>
        <fullName evidence="5">SAP domain containing protein</fullName>
    </submittedName>
</protein>
<dbReference type="Pfam" id="PF02037">
    <property type="entry name" value="SAP"/>
    <property type="match status" value="1"/>
</dbReference>
<evidence type="ECO:0000256" key="2">
    <source>
        <dbReference type="SAM" id="SignalP"/>
    </source>
</evidence>
<feature type="region of interest" description="Disordered" evidence="1">
    <location>
        <begin position="429"/>
        <end position="448"/>
    </location>
</feature>
<dbReference type="AlphaFoldDB" id="A0A9K3P9R1"/>
<reference evidence="5" key="2">
    <citation type="submission" date="2021-04" db="EMBL/GenBank/DDBJ databases">
        <authorList>
            <person name="Podell S."/>
        </authorList>
    </citation>
    <scope>NUCLEOTIDE SEQUENCE</scope>
    <source>
        <strain evidence="5">Hildebrandi</strain>
    </source>
</reference>
<dbReference type="OrthoDB" id="42161at2759"/>
<feature type="chain" id="PRO_5039844513" evidence="2">
    <location>
        <begin position="22"/>
        <end position="448"/>
    </location>
</feature>
<feature type="region of interest" description="Disordered" evidence="1">
    <location>
        <begin position="278"/>
        <end position="396"/>
    </location>
</feature>
<evidence type="ECO:0000259" key="4">
    <source>
        <dbReference type="PROSITE" id="PS51203"/>
    </source>
</evidence>
<evidence type="ECO:0000313" key="7">
    <source>
        <dbReference type="Proteomes" id="UP000693970"/>
    </source>
</evidence>
<dbReference type="EMBL" id="JAGRRH010000033">
    <property type="protein sequence ID" value="KAG7339477.1"/>
    <property type="molecule type" value="Genomic_DNA"/>
</dbReference>
<feature type="compositionally biased region" description="Polar residues" evidence="1">
    <location>
        <begin position="284"/>
        <end position="300"/>
    </location>
</feature>
<name>A0A9K3P9R1_9STRA</name>
<evidence type="ECO:0000259" key="3">
    <source>
        <dbReference type="PROSITE" id="PS50800"/>
    </source>
</evidence>
<comment type="caution">
    <text evidence="5">The sequence shown here is derived from an EMBL/GenBank/DDBJ whole genome shotgun (WGS) entry which is preliminary data.</text>
</comment>
<dbReference type="InterPro" id="IPR007052">
    <property type="entry name" value="CS_dom"/>
</dbReference>
<evidence type="ECO:0000256" key="1">
    <source>
        <dbReference type="SAM" id="MobiDB-lite"/>
    </source>
</evidence>
<feature type="compositionally biased region" description="Low complexity" evidence="1">
    <location>
        <begin position="367"/>
        <end position="382"/>
    </location>
</feature>
<evidence type="ECO:0000313" key="5">
    <source>
        <dbReference type="EMBL" id="KAG7339477.1"/>
    </source>
</evidence>
<dbReference type="PROSITE" id="PS51203">
    <property type="entry name" value="CS"/>
    <property type="match status" value="1"/>
</dbReference>
<dbReference type="PROSITE" id="PS50800">
    <property type="entry name" value="SAP"/>
    <property type="match status" value="1"/>
</dbReference>
<feature type="domain" description="SAP" evidence="3">
    <location>
        <begin position="394"/>
        <end position="428"/>
    </location>
</feature>
<keyword evidence="7" id="KW-1185">Reference proteome</keyword>
<dbReference type="EMBL" id="JAGRRH010000013">
    <property type="protein sequence ID" value="KAG7359375.1"/>
    <property type="molecule type" value="Genomic_DNA"/>
</dbReference>
<keyword evidence="2" id="KW-0732">Signal</keyword>
<gene>
    <name evidence="5" type="ORF">IV203_002530</name>
    <name evidence="6" type="ORF">IV203_034473</name>
</gene>
<feature type="domain" description="CS" evidence="4">
    <location>
        <begin position="68"/>
        <end position="201"/>
    </location>
</feature>
<feature type="signal peptide" evidence="2">
    <location>
        <begin position="1"/>
        <end position="21"/>
    </location>
</feature>
<reference evidence="5" key="1">
    <citation type="journal article" date="2021" name="Sci. Rep.">
        <title>Diploid genomic architecture of Nitzschia inconspicua, an elite biomass production diatom.</title>
        <authorList>
            <person name="Oliver A."/>
            <person name="Podell S."/>
            <person name="Pinowska A."/>
            <person name="Traller J.C."/>
            <person name="Smith S.R."/>
            <person name="McClure R."/>
            <person name="Beliaev A."/>
            <person name="Bohutskyi P."/>
            <person name="Hill E.A."/>
            <person name="Rabines A."/>
            <person name="Zheng H."/>
            <person name="Allen L.Z."/>
            <person name="Kuo A."/>
            <person name="Grigoriev I.V."/>
            <person name="Allen A.E."/>
            <person name="Hazlebeck D."/>
            <person name="Allen E.E."/>
        </authorList>
    </citation>
    <scope>NUCLEOTIDE SEQUENCE</scope>
    <source>
        <strain evidence="5">Hildebrandi</strain>
    </source>
</reference>
<dbReference type="InterPro" id="IPR003034">
    <property type="entry name" value="SAP_dom"/>
</dbReference>
<evidence type="ECO:0000313" key="6">
    <source>
        <dbReference type="EMBL" id="KAG7359375.1"/>
    </source>
</evidence>
<dbReference type="Proteomes" id="UP000693970">
    <property type="component" value="Unassembled WGS sequence"/>
</dbReference>
<feature type="compositionally biased region" description="Low complexity" evidence="1">
    <location>
        <begin position="308"/>
        <end position="320"/>
    </location>
</feature>
<dbReference type="Pfam" id="PF04969">
    <property type="entry name" value="CS"/>
    <property type="match status" value="1"/>
</dbReference>
<organism evidence="5 7">
    <name type="scientific">Nitzschia inconspicua</name>
    <dbReference type="NCBI Taxonomy" id="303405"/>
    <lineage>
        <taxon>Eukaryota</taxon>
        <taxon>Sar</taxon>
        <taxon>Stramenopiles</taxon>
        <taxon>Ochrophyta</taxon>
        <taxon>Bacillariophyta</taxon>
        <taxon>Bacillariophyceae</taxon>
        <taxon>Bacillariophycidae</taxon>
        <taxon>Bacillariales</taxon>
        <taxon>Bacillariaceae</taxon>
        <taxon>Nitzschia</taxon>
    </lineage>
</organism>
<dbReference type="SMART" id="SM00513">
    <property type="entry name" value="SAP"/>
    <property type="match status" value="1"/>
</dbReference>
<proteinExistence type="predicted"/>
<sequence>MTRQSCPPVLVLLVSAWMVSSSYWMESTWTVTAFSLHPAILISSSSSSSVHPRIRHRRRHIPLYSGDGIATNYRWHEEAFEIEVTVQVPKDTRAKDIHFKATSDSIDLRLLQKRQNSHETSNNIVDHHDDSSICLLDPTRPLRGKIVLDGTFWVISDPEPSPLTDTVKEETQEEAGPTFREVTVTIEKQIRTPQDDFDVVEYDWNGVYKDDEEEVSYRKYDEPEELNIREYAASLGVDIDNLNMSLVDKSMFSSGLNVTKSSFDSLQKAGLMKEVTRQEDGSEWITNNDGEQVPFSSYGQAVSKDEAQSAATAVGTTTSSNQKPTQPSIPFLDTDSPWHKTSSTKRDPKEEGSSTIPTVNKSHDSAESVSSNESASSTSTAVIQDEKEDAMDPISTLTVSRLKEILKERGLKVSGNKKELQDRLRAEVRSMMRTKNHNGGSDEEVESN</sequence>
<accession>A0A9K3P9R1</accession>